<organism evidence="2 3">
    <name type="scientific">Dactylonectria estremocensis</name>
    <dbReference type="NCBI Taxonomy" id="1079267"/>
    <lineage>
        <taxon>Eukaryota</taxon>
        <taxon>Fungi</taxon>
        <taxon>Dikarya</taxon>
        <taxon>Ascomycota</taxon>
        <taxon>Pezizomycotina</taxon>
        <taxon>Sordariomycetes</taxon>
        <taxon>Hypocreomycetidae</taxon>
        <taxon>Hypocreales</taxon>
        <taxon>Nectriaceae</taxon>
        <taxon>Dactylonectria</taxon>
    </lineage>
</organism>
<evidence type="ECO:0000313" key="3">
    <source>
        <dbReference type="Proteomes" id="UP000717696"/>
    </source>
</evidence>
<comment type="caution">
    <text evidence="2">The sequence shown here is derived from an EMBL/GenBank/DDBJ whole genome shotgun (WGS) entry which is preliminary data.</text>
</comment>
<sequence length="282" mass="29891">METISNAATAAANAAAKAVWGDSTAQKEPVSGAKGDVSKGEPYDAGNLEPRRQEQVEQSLEGHHVDTAPTPHPREDTTALQSDTRDPARVPHNESELHQVDTTTPGLASKPSEPSKPSALESYDSRPSEGIDSRPTEHTPLNDNRNQGRDNIAESKVPELKAAGSTVPEVKLPESTISETKVPDTKIPEAKSSEPNSLESTSSINKTESEDSKGTGTEYVRTTGLAADGGNFDATLPGAGREADRLMEEKGIAHDGGEGSHSDKGKDKPSLGERIKAKLHKH</sequence>
<keyword evidence="3" id="KW-1185">Reference proteome</keyword>
<feature type="compositionally biased region" description="Low complexity" evidence="1">
    <location>
        <begin position="193"/>
        <end position="203"/>
    </location>
</feature>
<feature type="compositionally biased region" description="Low complexity" evidence="1">
    <location>
        <begin position="1"/>
        <end position="18"/>
    </location>
</feature>
<accession>A0A9P9E635</accession>
<dbReference type="OrthoDB" id="5388207at2759"/>
<feature type="compositionally biased region" description="Basic and acidic residues" evidence="1">
    <location>
        <begin position="181"/>
        <end position="192"/>
    </location>
</feature>
<feature type="compositionally biased region" description="Basic and acidic residues" evidence="1">
    <location>
        <begin position="146"/>
        <end position="159"/>
    </location>
</feature>
<dbReference type="AlphaFoldDB" id="A0A9P9E635"/>
<reference evidence="2" key="1">
    <citation type="journal article" date="2021" name="Nat. Commun.">
        <title>Genetic determinants of endophytism in the Arabidopsis root mycobiome.</title>
        <authorList>
            <person name="Mesny F."/>
            <person name="Miyauchi S."/>
            <person name="Thiergart T."/>
            <person name="Pickel B."/>
            <person name="Atanasova L."/>
            <person name="Karlsson M."/>
            <person name="Huettel B."/>
            <person name="Barry K.W."/>
            <person name="Haridas S."/>
            <person name="Chen C."/>
            <person name="Bauer D."/>
            <person name="Andreopoulos W."/>
            <person name="Pangilinan J."/>
            <person name="LaButti K."/>
            <person name="Riley R."/>
            <person name="Lipzen A."/>
            <person name="Clum A."/>
            <person name="Drula E."/>
            <person name="Henrissat B."/>
            <person name="Kohler A."/>
            <person name="Grigoriev I.V."/>
            <person name="Martin F.M."/>
            <person name="Hacquard S."/>
        </authorList>
    </citation>
    <scope>NUCLEOTIDE SEQUENCE</scope>
    <source>
        <strain evidence="2">MPI-CAGE-AT-0021</strain>
    </source>
</reference>
<gene>
    <name evidence="2" type="ORF">B0J13DRAFT_103156</name>
</gene>
<feature type="compositionally biased region" description="Basic and acidic residues" evidence="1">
    <location>
        <begin position="241"/>
        <end position="276"/>
    </location>
</feature>
<feature type="compositionally biased region" description="Basic and acidic residues" evidence="1">
    <location>
        <begin position="123"/>
        <end position="137"/>
    </location>
</feature>
<dbReference type="EMBL" id="JAGMUU010000019">
    <property type="protein sequence ID" value="KAH7131376.1"/>
    <property type="molecule type" value="Genomic_DNA"/>
</dbReference>
<feature type="compositionally biased region" description="Basic and acidic residues" evidence="1">
    <location>
        <begin position="49"/>
        <end position="99"/>
    </location>
</feature>
<protein>
    <submittedName>
        <fullName evidence="2">Uncharacterized protein</fullName>
    </submittedName>
</protein>
<feature type="compositionally biased region" description="Low complexity" evidence="1">
    <location>
        <begin position="107"/>
        <end position="122"/>
    </location>
</feature>
<dbReference type="Proteomes" id="UP000717696">
    <property type="component" value="Unassembled WGS sequence"/>
</dbReference>
<feature type="region of interest" description="Disordered" evidence="1">
    <location>
        <begin position="1"/>
        <end position="282"/>
    </location>
</feature>
<evidence type="ECO:0000256" key="1">
    <source>
        <dbReference type="SAM" id="MobiDB-lite"/>
    </source>
</evidence>
<name>A0A9P9E635_9HYPO</name>
<evidence type="ECO:0000313" key="2">
    <source>
        <dbReference type="EMBL" id="KAH7131376.1"/>
    </source>
</evidence>
<proteinExistence type="predicted"/>